<dbReference type="InterPro" id="IPR016174">
    <property type="entry name" value="Di-haem_cyt_TM"/>
</dbReference>
<dbReference type="GO" id="GO:0022904">
    <property type="term" value="P:respiratory electron transport chain"/>
    <property type="evidence" value="ECO:0007669"/>
    <property type="project" value="InterPro"/>
</dbReference>
<evidence type="ECO:0000256" key="4">
    <source>
        <dbReference type="ARBA" id="ARBA00022475"/>
    </source>
</evidence>
<keyword evidence="16" id="KW-1185">Reference proteome</keyword>
<evidence type="ECO:0000256" key="12">
    <source>
        <dbReference type="ARBA" id="ARBA00037975"/>
    </source>
</evidence>
<evidence type="ECO:0000256" key="10">
    <source>
        <dbReference type="ARBA" id="ARBA00023004"/>
    </source>
</evidence>
<evidence type="ECO:0000256" key="8">
    <source>
        <dbReference type="ARBA" id="ARBA00022982"/>
    </source>
</evidence>
<keyword evidence="10" id="KW-0408">Iron</keyword>
<keyword evidence="7" id="KW-0479">Metal-binding</keyword>
<evidence type="ECO:0000256" key="13">
    <source>
        <dbReference type="SAM" id="Phobius"/>
    </source>
</evidence>
<dbReference type="PANTHER" id="PTHR30529">
    <property type="entry name" value="CYTOCHROME B561"/>
    <property type="match status" value="1"/>
</dbReference>
<keyword evidence="6 13" id="KW-0812">Transmembrane</keyword>
<dbReference type="AlphaFoldDB" id="A0A5J6LC10"/>
<feature type="transmembrane region" description="Helical" evidence="13">
    <location>
        <begin position="131"/>
        <end position="154"/>
    </location>
</feature>
<keyword evidence="8" id="KW-0249">Electron transport</keyword>
<dbReference type="GO" id="GO:0005886">
    <property type="term" value="C:plasma membrane"/>
    <property type="evidence" value="ECO:0007669"/>
    <property type="project" value="UniProtKB-SubCell"/>
</dbReference>
<feature type="domain" description="Cytochrome b561 bacterial/Ni-hydrogenase" evidence="14">
    <location>
        <begin position="11"/>
        <end position="164"/>
    </location>
</feature>
<dbReference type="InterPro" id="IPR052168">
    <property type="entry name" value="Cytochrome_b561_oxidase"/>
</dbReference>
<feature type="transmembrane region" description="Helical" evidence="13">
    <location>
        <begin position="98"/>
        <end position="119"/>
    </location>
</feature>
<dbReference type="Proteomes" id="UP000325606">
    <property type="component" value="Chromosome"/>
</dbReference>
<comment type="subcellular location">
    <subcellularLocation>
        <location evidence="2">Cell membrane</location>
        <topology evidence="2">Multi-pass membrane protein</topology>
    </subcellularLocation>
</comment>
<organism evidence="15 16">
    <name type="scientific">Nitrincola iocasae</name>
    <dbReference type="NCBI Taxonomy" id="2614693"/>
    <lineage>
        <taxon>Bacteria</taxon>
        <taxon>Pseudomonadati</taxon>
        <taxon>Pseudomonadota</taxon>
        <taxon>Gammaproteobacteria</taxon>
        <taxon>Oceanospirillales</taxon>
        <taxon>Oceanospirillaceae</taxon>
        <taxon>Nitrincola</taxon>
    </lineage>
</organism>
<dbReference type="KEGG" id="nik:F5I99_05610"/>
<evidence type="ECO:0000256" key="5">
    <source>
        <dbReference type="ARBA" id="ARBA00022617"/>
    </source>
</evidence>
<protein>
    <submittedName>
        <fullName evidence="15">Cytochrome B</fullName>
    </submittedName>
</protein>
<keyword evidence="9 13" id="KW-1133">Transmembrane helix</keyword>
<keyword evidence="5" id="KW-0349">Heme</keyword>
<sequence>MTSIKQRPEGYSRVQITLHWIIALLIAGQYLFKNSIATAWDTIRAGNNFAFDPLVMAHVAGGSLILLLVIWRVIVRVKRGVPATPENEPAILKAISHIVHWAFYVMLIMMSFSGLAAWFGDVVFAAQVHNILKVVLLALIAMHVLAVPFHHVVLKNPIMKRMVKSHH</sequence>
<proteinExistence type="inferred from homology"/>
<dbReference type="GO" id="GO:0046872">
    <property type="term" value="F:metal ion binding"/>
    <property type="evidence" value="ECO:0007669"/>
    <property type="project" value="UniProtKB-KW"/>
</dbReference>
<dbReference type="RefSeq" id="WP_151054046.1">
    <property type="nucleotide sequence ID" value="NZ_CP044222.1"/>
</dbReference>
<feature type="transmembrane region" description="Helical" evidence="13">
    <location>
        <begin position="55"/>
        <end position="77"/>
    </location>
</feature>
<dbReference type="PANTHER" id="PTHR30529:SF7">
    <property type="entry name" value="CYTOCHROME B561 BACTERIAL_NI-HYDROGENASE DOMAIN-CONTAINING PROTEIN"/>
    <property type="match status" value="1"/>
</dbReference>
<feature type="transmembrane region" description="Helical" evidence="13">
    <location>
        <begin position="12"/>
        <end position="32"/>
    </location>
</feature>
<reference evidence="15 16" key="1">
    <citation type="submission" date="2019-09" db="EMBL/GenBank/DDBJ databases">
        <title>Nitrincola iocasae sp. nov., a bacterium isolated from the sediment collected at a cold seep field in South China Sea.</title>
        <authorList>
            <person name="Zhang H."/>
            <person name="Wang H."/>
            <person name="Li C."/>
        </authorList>
    </citation>
    <scope>NUCLEOTIDE SEQUENCE [LARGE SCALE GENOMIC DNA]</scope>
    <source>
        <strain evidence="15 16">KXZD1103</strain>
    </source>
</reference>
<evidence type="ECO:0000256" key="1">
    <source>
        <dbReference type="ARBA" id="ARBA00001970"/>
    </source>
</evidence>
<keyword evidence="11 13" id="KW-0472">Membrane</keyword>
<evidence type="ECO:0000256" key="3">
    <source>
        <dbReference type="ARBA" id="ARBA00022448"/>
    </source>
</evidence>
<keyword evidence="3" id="KW-0813">Transport</keyword>
<comment type="similarity">
    <text evidence="12">Belongs to the cytochrome b561 family.</text>
</comment>
<dbReference type="GO" id="GO:0009055">
    <property type="term" value="F:electron transfer activity"/>
    <property type="evidence" value="ECO:0007669"/>
    <property type="project" value="InterPro"/>
</dbReference>
<dbReference type="SUPFAM" id="SSF81342">
    <property type="entry name" value="Transmembrane di-heme cytochromes"/>
    <property type="match status" value="1"/>
</dbReference>
<gene>
    <name evidence="15" type="ORF">F5I99_05610</name>
</gene>
<evidence type="ECO:0000256" key="7">
    <source>
        <dbReference type="ARBA" id="ARBA00022723"/>
    </source>
</evidence>
<evidence type="ECO:0000256" key="6">
    <source>
        <dbReference type="ARBA" id="ARBA00022692"/>
    </source>
</evidence>
<dbReference type="InterPro" id="IPR011577">
    <property type="entry name" value="Cyt_b561_bac/Ni-Hgenase"/>
</dbReference>
<dbReference type="GO" id="GO:0020037">
    <property type="term" value="F:heme binding"/>
    <property type="evidence" value="ECO:0007669"/>
    <property type="project" value="TreeGrafter"/>
</dbReference>
<name>A0A5J6LC10_9GAMM</name>
<evidence type="ECO:0000259" key="14">
    <source>
        <dbReference type="Pfam" id="PF01292"/>
    </source>
</evidence>
<comment type="cofactor">
    <cofactor evidence="1">
        <name>heme b</name>
        <dbReference type="ChEBI" id="CHEBI:60344"/>
    </cofactor>
</comment>
<evidence type="ECO:0000256" key="9">
    <source>
        <dbReference type="ARBA" id="ARBA00022989"/>
    </source>
</evidence>
<dbReference type="Pfam" id="PF01292">
    <property type="entry name" value="Ni_hydr_CYTB"/>
    <property type="match status" value="1"/>
</dbReference>
<accession>A0A5J6LC10</accession>
<evidence type="ECO:0000313" key="15">
    <source>
        <dbReference type="EMBL" id="QEW06010.1"/>
    </source>
</evidence>
<evidence type="ECO:0000256" key="11">
    <source>
        <dbReference type="ARBA" id="ARBA00023136"/>
    </source>
</evidence>
<evidence type="ECO:0000313" key="16">
    <source>
        <dbReference type="Proteomes" id="UP000325606"/>
    </source>
</evidence>
<dbReference type="EMBL" id="CP044222">
    <property type="protein sequence ID" value="QEW06010.1"/>
    <property type="molecule type" value="Genomic_DNA"/>
</dbReference>
<keyword evidence="4" id="KW-1003">Cell membrane</keyword>
<evidence type="ECO:0000256" key="2">
    <source>
        <dbReference type="ARBA" id="ARBA00004651"/>
    </source>
</evidence>